<dbReference type="NCBIfam" id="TIGR01162">
    <property type="entry name" value="purE"/>
    <property type="match status" value="1"/>
</dbReference>
<evidence type="ECO:0000256" key="2">
    <source>
        <dbReference type="ARBA" id="ARBA00023235"/>
    </source>
</evidence>
<evidence type="ECO:0000313" key="8">
    <source>
        <dbReference type="EMBL" id="KUK87373.1"/>
    </source>
</evidence>
<reference evidence="9" key="1">
    <citation type="journal article" date="2015" name="MBio">
        <title>Genome-Resolved Metagenomic Analysis Reveals Roles for Candidate Phyla and Other Microbial Community Members in Biogeochemical Transformations in Oil Reservoirs.</title>
        <authorList>
            <person name="Hu P."/>
            <person name="Tom L."/>
            <person name="Singh A."/>
            <person name="Thomas B.C."/>
            <person name="Baker B.J."/>
            <person name="Piceno Y.M."/>
            <person name="Andersen G.L."/>
            <person name="Banfield J.F."/>
        </authorList>
    </citation>
    <scope>NUCLEOTIDE SEQUENCE [LARGE SCALE GENOMIC DNA]</scope>
</reference>
<dbReference type="EMBL" id="LGGX01000005">
    <property type="protein sequence ID" value="KUK87373.1"/>
    <property type="molecule type" value="Genomic_DNA"/>
</dbReference>
<dbReference type="HAMAP" id="MF_01929">
    <property type="entry name" value="PurE_classI"/>
    <property type="match status" value="1"/>
</dbReference>
<dbReference type="EC" id="5.4.99.18" evidence="3 4"/>
<dbReference type="InterPro" id="IPR024694">
    <property type="entry name" value="PurE_prokaryotes"/>
</dbReference>
<sequence>MTKVAILMGSENDRVIMSNTEKVFENFGVEYETFVISAHRNPLKVQEFSTKARDNGFSAIICGAGYAAHLAGVVASYTTLPVLAVPLDSSPLKGVDSLYSMVMMPSGIPVATFTIGSAGAKNAAIFAIEMLSVTDGSLKEKLDKYRQSFNR</sequence>
<evidence type="ECO:0000256" key="5">
    <source>
        <dbReference type="PIRSR" id="PIRSR001338-1"/>
    </source>
</evidence>
<dbReference type="PANTHER" id="PTHR23046">
    <property type="entry name" value="PHOSPHORIBOSYLAMINOIMIDAZOLE CARBOXYLASE CATALYTIC SUBUNIT"/>
    <property type="match status" value="1"/>
</dbReference>
<comment type="pathway">
    <text evidence="3 4">Purine metabolism; IMP biosynthesis via de novo pathway; 5-amino-1-(5-phospho-D-ribosyl)imidazole-4-carboxylate from 5-amino-1-(5-phospho-D-ribosyl)imidazole (N5-CAIR route): step 2/2.</text>
</comment>
<feature type="domain" description="PurE" evidence="7">
    <location>
        <begin position="2"/>
        <end position="150"/>
    </location>
</feature>
<dbReference type="PANTHER" id="PTHR23046:SF2">
    <property type="entry name" value="PHOSPHORIBOSYLAMINOIMIDAZOLE CARBOXYLASE"/>
    <property type="match status" value="1"/>
</dbReference>
<dbReference type="GO" id="GO:0034023">
    <property type="term" value="F:5-(carboxyamino)imidazole ribonucleotide mutase activity"/>
    <property type="evidence" value="ECO:0007669"/>
    <property type="project" value="UniProtKB-UniRule"/>
</dbReference>
<dbReference type="SMART" id="SM01001">
    <property type="entry name" value="AIRC"/>
    <property type="match status" value="1"/>
</dbReference>
<proteinExistence type="inferred from homology"/>
<dbReference type="UniPathway" id="UPA00074">
    <property type="reaction ID" value="UER00943"/>
</dbReference>
<gene>
    <name evidence="3" type="primary">purE</name>
    <name evidence="8" type="ORF">XE03_0771</name>
</gene>
<dbReference type="Proteomes" id="UP000053467">
    <property type="component" value="Unassembled WGS sequence"/>
</dbReference>
<dbReference type="Pfam" id="PF00731">
    <property type="entry name" value="AIRC"/>
    <property type="match status" value="1"/>
</dbReference>
<keyword evidence="6" id="KW-0472">Membrane</keyword>
<comment type="similarity">
    <text evidence="3">Belongs to the AIR carboxylase family. Class I subfamily.</text>
</comment>
<evidence type="ECO:0000256" key="4">
    <source>
        <dbReference type="PIRNR" id="PIRNR001338"/>
    </source>
</evidence>
<dbReference type="SUPFAM" id="SSF52255">
    <property type="entry name" value="N5-CAIR mutase (phosphoribosylaminoimidazole carboxylase, PurE)"/>
    <property type="match status" value="1"/>
</dbReference>
<name>A0A101I357_UNCT6</name>
<dbReference type="InterPro" id="IPR033747">
    <property type="entry name" value="PurE_ClassI"/>
</dbReference>
<feature type="binding site" evidence="3 5">
    <location>
        <position position="40"/>
    </location>
    <ligand>
        <name>substrate</name>
    </ligand>
</feature>
<dbReference type="GO" id="GO:0006189">
    <property type="term" value="P:'de novo' IMP biosynthetic process"/>
    <property type="evidence" value="ECO:0007669"/>
    <property type="project" value="UniProtKB-UniRule"/>
</dbReference>
<accession>A0A101I357</accession>
<evidence type="ECO:0000256" key="6">
    <source>
        <dbReference type="SAM" id="Phobius"/>
    </source>
</evidence>
<evidence type="ECO:0000259" key="7">
    <source>
        <dbReference type="SMART" id="SM01001"/>
    </source>
</evidence>
<protein>
    <recommendedName>
        <fullName evidence="3 4">N5-carboxyaminoimidazole ribonucleotide mutase</fullName>
        <shortName evidence="3 4">N5-CAIR mutase</shortName>
        <ecNumber evidence="3 4">5.4.99.18</ecNumber>
    </recommendedName>
    <alternativeName>
        <fullName evidence="3">5-(carboxyamino)imidazole ribonucleotide mutase</fullName>
    </alternativeName>
</protein>
<evidence type="ECO:0000313" key="9">
    <source>
        <dbReference type="Proteomes" id="UP000053467"/>
    </source>
</evidence>
<feature type="transmembrane region" description="Helical" evidence="6">
    <location>
        <begin position="57"/>
        <end position="78"/>
    </location>
</feature>
<evidence type="ECO:0000256" key="3">
    <source>
        <dbReference type="HAMAP-Rule" id="MF_01929"/>
    </source>
</evidence>
<comment type="caution">
    <text evidence="8">The sequence shown here is derived from an EMBL/GenBank/DDBJ whole genome shotgun (WGS) entry which is preliminary data.</text>
</comment>
<keyword evidence="2 3" id="KW-0413">Isomerase</keyword>
<dbReference type="InterPro" id="IPR000031">
    <property type="entry name" value="PurE_dom"/>
</dbReference>
<organism evidence="8 9">
    <name type="scientific">candidate division TA06 bacterium 34_109</name>
    <dbReference type="NCBI Taxonomy" id="1635277"/>
    <lineage>
        <taxon>Bacteria</taxon>
        <taxon>Bacteria division TA06</taxon>
    </lineage>
</organism>
<feature type="transmembrane region" description="Helical" evidence="6">
    <location>
        <begin position="98"/>
        <end position="120"/>
    </location>
</feature>
<feature type="binding site" evidence="3 5">
    <location>
        <position position="10"/>
    </location>
    <ligand>
        <name>substrate</name>
    </ligand>
</feature>
<keyword evidence="6" id="KW-1133">Transmembrane helix</keyword>
<dbReference type="Gene3D" id="3.40.50.1970">
    <property type="match status" value="1"/>
</dbReference>
<keyword evidence="6" id="KW-0812">Transmembrane</keyword>
<keyword evidence="1 3" id="KW-0658">Purine biosynthesis</keyword>
<evidence type="ECO:0000256" key="1">
    <source>
        <dbReference type="ARBA" id="ARBA00022755"/>
    </source>
</evidence>
<feature type="binding site" evidence="3 5">
    <location>
        <position position="13"/>
    </location>
    <ligand>
        <name>substrate</name>
    </ligand>
</feature>
<comment type="function">
    <text evidence="3 4">Catalyzes the conversion of N5-carboxyaminoimidazole ribonucleotide (N5-CAIR) to 4-carboxy-5-aminoimidazole ribonucleotide (CAIR).</text>
</comment>
<comment type="catalytic activity">
    <reaction evidence="3 4">
        <text>5-carboxyamino-1-(5-phospho-D-ribosyl)imidazole + H(+) = 5-amino-1-(5-phospho-D-ribosyl)imidazole-4-carboxylate</text>
        <dbReference type="Rhea" id="RHEA:13193"/>
        <dbReference type="ChEBI" id="CHEBI:15378"/>
        <dbReference type="ChEBI" id="CHEBI:58730"/>
        <dbReference type="ChEBI" id="CHEBI:77657"/>
        <dbReference type="EC" id="5.4.99.18"/>
    </reaction>
</comment>
<dbReference type="PATRIC" id="fig|1635277.3.peg.1863"/>
<dbReference type="PIRSF" id="PIRSF001338">
    <property type="entry name" value="AIR_carboxylase"/>
    <property type="match status" value="1"/>
</dbReference>
<dbReference type="AlphaFoldDB" id="A0A101I357"/>